<evidence type="ECO:0000313" key="3">
    <source>
        <dbReference type="Proteomes" id="UP000050640"/>
    </source>
</evidence>
<feature type="compositionally biased region" description="Basic and acidic residues" evidence="1">
    <location>
        <begin position="85"/>
        <end position="95"/>
    </location>
</feature>
<organism evidence="3 4">
    <name type="scientific">Elaeophora elaphi</name>
    <dbReference type="NCBI Taxonomy" id="1147741"/>
    <lineage>
        <taxon>Eukaryota</taxon>
        <taxon>Metazoa</taxon>
        <taxon>Ecdysozoa</taxon>
        <taxon>Nematoda</taxon>
        <taxon>Chromadorea</taxon>
        <taxon>Rhabditida</taxon>
        <taxon>Spirurina</taxon>
        <taxon>Spiruromorpha</taxon>
        <taxon>Filarioidea</taxon>
        <taxon>Onchocercidae</taxon>
        <taxon>Elaeophora</taxon>
    </lineage>
</organism>
<proteinExistence type="predicted"/>
<feature type="region of interest" description="Disordered" evidence="1">
    <location>
        <begin position="85"/>
        <end position="104"/>
    </location>
</feature>
<keyword evidence="2" id="KW-1133">Transmembrane helix</keyword>
<dbReference type="Proteomes" id="UP000050640">
    <property type="component" value="Unplaced"/>
</dbReference>
<reference evidence="4" key="1">
    <citation type="submission" date="2016-04" db="UniProtKB">
        <authorList>
            <consortium name="WormBaseParasite"/>
        </authorList>
    </citation>
    <scope>IDENTIFICATION</scope>
</reference>
<evidence type="ECO:0000313" key="4">
    <source>
        <dbReference type="WBParaSite" id="EEL_0000088301-mRNA-1"/>
    </source>
</evidence>
<keyword evidence="2" id="KW-0472">Membrane</keyword>
<keyword evidence="2" id="KW-0812">Transmembrane</keyword>
<feature type="transmembrane region" description="Helical" evidence="2">
    <location>
        <begin position="6"/>
        <end position="31"/>
    </location>
</feature>
<sequence length="215" mass="24481">MRIYVWIIASFLAATLTLSILILCYILILKLPKNRLRASRRSIIVRPEIAKPINAFDESSAVYARVSSPSVIAIPEYSLYKTNSREPARSQESSRKSNWTSGKQKLFRKNSRHFLDFLNISYFAFSGRSKQRNGYFVDRDPPSDESKSDYLDPLDLNLNQLHNIYVASSNHCQLKQNNWLPNNESILDNAAVSIEKQDGITTNGNGILAKKLLKL</sequence>
<accession>A0A158Q6X9</accession>
<dbReference type="WBParaSite" id="EEL_0000088301-mRNA-1">
    <property type="protein sequence ID" value="EEL_0000088301-mRNA-1"/>
    <property type="gene ID" value="EEL_0000088301"/>
</dbReference>
<protein>
    <submittedName>
        <fullName evidence="4">Uncharacterized protein</fullName>
    </submittedName>
</protein>
<evidence type="ECO:0000256" key="1">
    <source>
        <dbReference type="SAM" id="MobiDB-lite"/>
    </source>
</evidence>
<dbReference type="AlphaFoldDB" id="A0A158Q6X9"/>
<keyword evidence="3" id="KW-1185">Reference proteome</keyword>
<evidence type="ECO:0000256" key="2">
    <source>
        <dbReference type="SAM" id="Phobius"/>
    </source>
</evidence>
<name>A0A158Q6X9_9BILA</name>